<feature type="region of interest" description="Disordered" evidence="4">
    <location>
        <begin position="397"/>
        <end position="418"/>
    </location>
</feature>
<dbReference type="GO" id="GO:0003676">
    <property type="term" value="F:nucleic acid binding"/>
    <property type="evidence" value="ECO:0007669"/>
    <property type="project" value="InterPro"/>
</dbReference>
<evidence type="ECO:0000256" key="4">
    <source>
        <dbReference type="SAM" id="MobiDB-lite"/>
    </source>
</evidence>
<proteinExistence type="inferred from homology"/>
<keyword evidence="2" id="KW-0143">Chaperone</keyword>
<dbReference type="GO" id="GO:0000724">
    <property type="term" value="P:double-strand break repair via homologous recombination"/>
    <property type="evidence" value="ECO:0007669"/>
    <property type="project" value="UniProtKB-ARBA"/>
</dbReference>
<protein>
    <submittedName>
        <fullName evidence="5">Nucleosome assembly protein 1-like 1-like</fullName>
    </submittedName>
</protein>
<dbReference type="AlphaFoldDB" id="A0A2K3NR34"/>
<dbReference type="GO" id="GO:0042393">
    <property type="term" value="F:histone binding"/>
    <property type="evidence" value="ECO:0007669"/>
    <property type="project" value="UniProtKB-ARBA"/>
</dbReference>
<dbReference type="InterPro" id="IPR002164">
    <property type="entry name" value="NAP_family"/>
</dbReference>
<organism evidence="5 6">
    <name type="scientific">Trifolium pratense</name>
    <name type="common">Red clover</name>
    <dbReference type="NCBI Taxonomy" id="57577"/>
    <lineage>
        <taxon>Eukaryota</taxon>
        <taxon>Viridiplantae</taxon>
        <taxon>Streptophyta</taxon>
        <taxon>Embryophyta</taxon>
        <taxon>Tracheophyta</taxon>
        <taxon>Spermatophyta</taxon>
        <taxon>Magnoliopsida</taxon>
        <taxon>eudicotyledons</taxon>
        <taxon>Gunneridae</taxon>
        <taxon>Pentapetalae</taxon>
        <taxon>rosids</taxon>
        <taxon>fabids</taxon>
        <taxon>Fabales</taxon>
        <taxon>Fabaceae</taxon>
        <taxon>Papilionoideae</taxon>
        <taxon>50 kb inversion clade</taxon>
        <taxon>NPAAA clade</taxon>
        <taxon>Hologalegina</taxon>
        <taxon>IRL clade</taxon>
        <taxon>Trifolieae</taxon>
        <taxon>Trifolium</taxon>
    </lineage>
</organism>
<dbReference type="SUPFAM" id="SSF143113">
    <property type="entry name" value="NAP-like"/>
    <property type="match status" value="1"/>
</dbReference>
<dbReference type="STRING" id="57577.A0A2K3NR34"/>
<evidence type="ECO:0000313" key="6">
    <source>
        <dbReference type="Proteomes" id="UP000236291"/>
    </source>
</evidence>
<dbReference type="ExpressionAtlas" id="A0A2K3NR34">
    <property type="expression patterns" value="baseline"/>
</dbReference>
<dbReference type="EMBL" id="ASHM01000824">
    <property type="protein sequence ID" value="PNY05477.1"/>
    <property type="molecule type" value="Genomic_DNA"/>
</dbReference>
<evidence type="ECO:0000256" key="2">
    <source>
        <dbReference type="ARBA" id="ARBA00023186"/>
    </source>
</evidence>
<dbReference type="Gene3D" id="3.30.1120.90">
    <property type="entry name" value="Nucleosome assembly protein"/>
    <property type="match status" value="1"/>
</dbReference>
<dbReference type="Gene3D" id="1.20.5.1500">
    <property type="match status" value="1"/>
</dbReference>
<dbReference type="Pfam" id="PF00956">
    <property type="entry name" value="NAP"/>
    <property type="match status" value="1"/>
</dbReference>
<dbReference type="InterPro" id="IPR012337">
    <property type="entry name" value="RNaseH-like_sf"/>
</dbReference>
<gene>
    <name evidence="5" type="ORF">L195_g001929</name>
</gene>
<dbReference type="SUPFAM" id="SSF53098">
    <property type="entry name" value="Ribonuclease H-like"/>
    <property type="match status" value="1"/>
</dbReference>
<sequence>MDFITNLPKSNGYEAILVVVDRLSKYSHFISPQAPFTARSIASIFMKEVELFKFTGVVLTMLSVYHPQMDGQMKVANWCLKAYLWCFIYDPPKSWAQWIPWADLWYNTTFHVSTGCTPFEAIYGSKPQGIEFSMTNKKEGFSIAEVSSALNEEDRTDVVVNALKRKCLSQVEKRVEYLEAIQAEHDALVEERAACEAKYQKSIQSLYTKRYKIVNGITEVEGVTNETTAEAEEKGVPSFWLNAMKNNDFLAEEITECDKGALKYLKDIEWTGMKYPEGFMLKFSFESNPYFLNSDLTKTFLTVNYEPKEAIGTKIEWFPEKCLTRTVFTDEPKKSFFNFFKQPEVLEYSKDIDEEVIEQLQYQLEYDYAIGVAIRDKIIPCAVSWFTKEEAARGKEFGVLDSSNKEDEGEEETKIKKV</sequence>
<comment type="caution">
    <text evidence="5">The sequence shown here is derived from an EMBL/GenBank/DDBJ whole genome shotgun (WGS) entry which is preliminary data.</text>
</comment>
<comment type="similarity">
    <text evidence="1 3">Belongs to the nucleosome assembly protein (NAP) family.</text>
</comment>
<reference evidence="5 6" key="2">
    <citation type="journal article" date="2017" name="Front. Plant Sci.">
        <title>Gene Classification and Mining of Molecular Markers Useful in Red Clover (Trifolium pratense) Breeding.</title>
        <authorList>
            <person name="Istvanek J."/>
            <person name="Dluhosova J."/>
            <person name="Dluhos P."/>
            <person name="Patkova L."/>
            <person name="Nedelnik J."/>
            <person name="Repkova J."/>
        </authorList>
    </citation>
    <scope>NUCLEOTIDE SEQUENCE [LARGE SCALE GENOMIC DNA]</scope>
    <source>
        <strain evidence="6">cv. Tatra</strain>
        <tissue evidence="5">Young leaves</tissue>
    </source>
</reference>
<dbReference type="PANTHER" id="PTHR11875">
    <property type="entry name" value="TESTIS-SPECIFIC Y-ENCODED PROTEIN"/>
    <property type="match status" value="1"/>
</dbReference>
<dbReference type="GO" id="GO:0006334">
    <property type="term" value="P:nucleosome assembly"/>
    <property type="evidence" value="ECO:0007669"/>
    <property type="project" value="InterPro"/>
</dbReference>
<dbReference type="Proteomes" id="UP000236291">
    <property type="component" value="Unassembled WGS sequence"/>
</dbReference>
<evidence type="ECO:0000256" key="1">
    <source>
        <dbReference type="ARBA" id="ARBA00009947"/>
    </source>
</evidence>
<name>A0A2K3NR34_TRIPR</name>
<dbReference type="GO" id="GO:0005634">
    <property type="term" value="C:nucleus"/>
    <property type="evidence" value="ECO:0007669"/>
    <property type="project" value="InterPro"/>
</dbReference>
<evidence type="ECO:0000313" key="5">
    <source>
        <dbReference type="EMBL" id="PNY05477.1"/>
    </source>
</evidence>
<dbReference type="InterPro" id="IPR037231">
    <property type="entry name" value="NAP-like_sf"/>
</dbReference>
<dbReference type="Gene3D" id="3.30.420.10">
    <property type="entry name" value="Ribonuclease H-like superfamily/Ribonuclease H"/>
    <property type="match status" value="1"/>
</dbReference>
<evidence type="ECO:0000256" key="3">
    <source>
        <dbReference type="RuleBase" id="RU003876"/>
    </source>
</evidence>
<accession>A0A2K3NR34</accession>
<reference evidence="5 6" key="1">
    <citation type="journal article" date="2014" name="Am. J. Bot.">
        <title>Genome assembly and annotation for red clover (Trifolium pratense; Fabaceae).</title>
        <authorList>
            <person name="Istvanek J."/>
            <person name="Jaros M."/>
            <person name="Krenek A."/>
            <person name="Repkova J."/>
        </authorList>
    </citation>
    <scope>NUCLEOTIDE SEQUENCE [LARGE SCALE GENOMIC DNA]</scope>
    <source>
        <strain evidence="6">cv. Tatra</strain>
        <tissue evidence="5">Young leaves</tissue>
    </source>
</reference>
<dbReference type="InterPro" id="IPR036397">
    <property type="entry name" value="RNaseH_sf"/>
</dbReference>